<reference evidence="3" key="1">
    <citation type="submission" date="2025-08" db="UniProtKB">
        <authorList>
            <consortium name="Ensembl"/>
        </authorList>
    </citation>
    <scope>IDENTIFICATION</scope>
</reference>
<dbReference type="SUPFAM" id="SSF51430">
    <property type="entry name" value="NAD(P)-linked oxidoreductase"/>
    <property type="match status" value="1"/>
</dbReference>
<name>A0A8C7LVS7_ONCKI</name>
<dbReference type="Ensembl" id="ENSOKIT00005125415.1">
    <property type="protein sequence ID" value="ENSOKIP00005117308.1"/>
    <property type="gene ID" value="ENSOKIG00005050735.1"/>
</dbReference>
<protein>
    <submittedName>
        <fullName evidence="3">Aldo-keto reductase family 1 member B</fullName>
    </submittedName>
</protein>
<dbReference type="Proteomes" id="UP000694557">
    <property type="component" value="Unassembled WGS sequence"/>
</dbReference>
<evidence type="ECO:0000313" key="4">
    <source>
        <dbReference type="Proteomes" id="UP000694557"/>
    </source>
</evidence>
<dbReference type="AlphaFoldDB" id="A0A8C7LVS7"/>
<organism evidence="3 4">
    <name type="scientific">Oncorhynchus kisutch</name>
    <name type="common">Coho salmon</name>
    <name type="synonym">Salmo kisutch</name>
    <dbReference type="NCBI Taxonomy" id="8019"/>
    <lineage>
        <taxon>Eukaryota</taxon>
        <taxon>Metazoa</taxon>
        <taxon>Chordata</taxon>
        <taxon>Craniata</taxon>
        <taxon>Vertebrata</taxon>
        <taxon>Euteleostomi</taxon>
        <taxon>Actinopterygii</taxon>
        <taxon>Neopterygii</taxon>
        <taxon>Teleostei</taxon>
        <taxon>Protacanthopterygii</taxon>
        <taxon>Salmoniformes</taxon>
        <taxon>Salmonidae</taxon>
        <taxon>Salmoninae</taxon>
        <taxon>Oncorhynchus</taxon>
    </lineage>
</organism>
<dbReference type="GeneTree" id="ENSGT00940000153272"/>
<sequence length="248" mass="28432">GKGIQAMIQEGTVKREELFVISKLWCTFHKKSLATIRDELVDSEGFTVAVETRFLDTWELVDAGLVKAIGISNFNKTHEIECHPYLSQQKLINYCHSQGITVTAYSPLGLPTRPWVKPDNPCLFQDPNIKDITDKHQRTISQVLLRFLVQREVCVIPKSTTPQHICWFSFQVFDFELSKEDIRTMLSLNRNYSLSSHKDYPFSDEFEEAGIPAIEVSSFTPLQITFYLILIWMEGPVLSIILNNLCSL</sequence>
<dbReference type="Gene3D" id="3.20.20.100">
    <property type="entry name" value="NADP-dependent oxidoreductase domain"/>
    <property type="match status" value="2"/>
</dbReference>
<dbReference type="InterPro" id="IPR023210">
    <property type="entry name" value="NADP_OxRdtase_dom"/>
</dbReference>
<dbReference type="GO" id="GO:0016491">
    <property type="term" value="F:oxidoreductase activity"/>
    <property type="evidence" value="ECO:0007669"/>
    <property type="project" value="InterPro"/>
</dbReference>
<dbReference type="PIRSF" id="PIRSF000097">
    <property type="entry name" value="AKR"/>
    <property type="match status" value="1"/>
</dbReference>
<dbReference type="PANTHER" id="PTHR11732">
    <property type="entry name" value="ALDO/KETO REDUCTASE"/>
    <property type="match status" value="1"/>
</dbReference>
<dbReference type="Pfam" id="PF00248">
    <property type="entry name" value="Aldo_ket_red"/>
    <property type="match status" value="1"/>
</dbReference>
<feature type="domain" description="NADP-dependent oxidoreductase" evidence="2">
    <location>
        <begin position="78"/>
        <end position="188"/>
    </location>
</feature>
<proteinExistence type="predicted"/>
<evidence type="ECO:0000313" key="3">
    <source>
        <dbReference type="Ensembl" id="ENSOKIP00005117308.1"/>
    </source>
</evidence>
<gene>
    <name evidence="3" type="primary">AKR1B1</name>
</gene>
<keyword evidence="4" id="KW-1185">Reference proteome</keyword>
<feature type="site" description="Lowers pKa of active site Tyr" evidence="1">
    <location>
        <position position="23"/>
    </location>
</feature>
<dbReference type="InterPro" id="IPR020471">
    <property type="entry name" value="AKR"/>
</dbReference>
<reference evidence="3" key="2">
    <citation type="submission" date="2025-09" db="UniProtKB">
        <authorList>
            <consortium name="Ensembl"/>
        </authorList>
    </citation>
    <scope>IDENTIFICATION</scope>
</reference>
<dbReference type="PRINTS" id="PR00069">
    <property type="entry name" value="ALDKETRDTASE"/>
</dbReference>
<dbReference type="InterPro" id="IPR036812">
    <property type="entry name" value="NAD(P)_OxRdtase_dom_sf"/>
</dbReference>
<evidence type="ECO:0000256" key="1">
    <source>
        <dbReference type="PIRSR" id="PIRSR000097-3"/>
    </source>
</evidence>
<accession>A0A8C7LVS7</accession>
<evidence type="ECO:0000259" key="2">
    <source>
        <dbReference type="Pfam" id="PF00248"/>
    </source>
</evidence>